<name>A0A495IXT3_9SPHI</name>
<reference evidence="2 3" key="1">
    <citation type="submission" date="2018-10" db="EMBL/GenBank/DDBJ databases">
        <title>Genomic Encyclopedia of Archaeal and Bacterial Type Strains, Phase II (KMG-II): from individual species to whole genera.</title>
        <authorList>
            <person name="Goeker M."/>
        </authorList>
    </citation>
    <scope>NUCLEOTIDE SEQUENCE [LARGE SCALE GENOMIC DNA]</scope>
    <source>
        <strain evidence="2 3">DSM 18602</strain>
    </source>
</reference>
<keyword evidence="1" id="KW-0732">Signal</keyword>
<proteinExistence type="predicted"/>
<evidence type="ECO:0000256" key="1">
    <source>
        <dbReference type="SAM" id="SignalP"/>
    </source>
</evidence>
<dbReference type="OrthoDB" id="5431540at2"/>
<sequence length="192" mass="22364">MKKRLVGLVVTIVSFSPGLLSAQTYHRLTQADFAAIPVADNAFAAYTNCYVSYSYNPVRHNGNYIIDFNVRVQVNAAKSWIRFDLMKNREMLSSVLRHEQGHYNIAYLMRNELYAAFTRRHYTSNYQAEIVAVFKDIESKYHKINDDYEYQTQHMSNVNNQQQWDAWFSKQLDNAELAGNAVNNGGKAYYRY</sequence>
<dbReference type="InterPro" id="IPR010321">
    <property type="entry name" value="DUF922"/>
</dbReference>
<keyword evidence="3" id="KW-1185">Reference proteome</keyword>
<feature type="signal peptide" evidence="1">
    <location>
        <begin position="1"/>
        <end position="22"/>
    </location>
</feature>
<evidence type="ECO:0008006" key="4">
    <source>
        <dbReference type="Google" id="ProtNLM"/>
    </source>
</evidence>
<protein>
    <recommendedName>
        <fullName evidence="4">Secreted Zn-dependent protease</fullName>
    </recommendedName>
</protein>
<feature type="chain" id="PRO_5019747957" description="Secreted Zn-dependent protease" evidence="1">
    <location>
        <begin position="23"/>
        <end position="192"/>
    </location>
</feature>
<dbReference type="Pfam" id="PF06037">
    <property type="entry name" value="DUF922"/>
    <property type="match status" value="1"/>
</dbReference>
<evidence type="ECO:0000313" key="3">
    <source>
        <dbReference type="Proteomes" id="UP000268007"/>
    </source>
</evidence>
<evidence type="ECO:0000313" key="2">
    <source>
        <dbReference type="EMBL" id="RKR81303.1"/>
    </source>
</evidence>
<dbReference type="EMBL" id="RBKU01000001">
    <property type="protein sequence ID" value="RKR81303.1"/>
    <property type="molecule type" value="Genomic_DNA"/>
</dbReference>
<dbReference type="AlphaFoldDB" id="A0A495IXT3"/>
<gene>
    <name evidence="2" type="ORF">BDD43_1448</name>
</gene>
<accession>A0A495IXT3</accession>
<dbReference type="RefSeq" id="WP_121197016.1">
    <property type="nucleotide sequence ID" value="NZ_RBKU01000001.1"/>
</dbReference>
<dbReference type="Proteomes" id="UP000268007">
    <property type="component" value="Unassembled WGS sequence"/>
</dbReference>
<comment type="caution">
    <text evidence="2">The sequence shown here is derived from an EMBL/GenBank/DDBJ whole genome shotgun (WGS) entry which is preliminary data.</text>
</comment>
<organism evidence="2 3">
    <name type="scientific">Mucilaginibacter gracilis</name>
    <dbReference type="NCBI Taxonomy" id="423350"/>
    <lineage>
        <taxon>Bacteria</taxon>
        <taxon>Pseudomonadati</taxon>
        <taxon>Bacteroidota</taxon>
        <taxon>Sphingobacteriia</taxon>
        <taxon>Sphingobacteriales</taxon>
        <taxon>Sphingobacteriaceae</taxon>
        <taxon>Mucilaginibacter</taxon>
    </lineage>
</organism>